<reference evidence="3" key="1">
    <citation type="journal article" date="2019" name="Int. J. Syst. Evol. Microbiol.">
        <title>The Global Catalogue of Microorganisms (GCM) 10K type strain sequencing project: providing services to taxonomists for standard genome sequencing and annotation.</title>
        <authorList>
            <consortium name="The Broad Institute Genomics Platform"/>
            <consortium name="The Broad Institute Genome Sequencing Center for Infectious Disease"/>
            <person name="Wu L."/>
            <person name="Ma J."/>
        </authorList>
    </citation>
    <scope>NUCLEOTIDE SEQUENCE [LARGE SCALE GENOMIC DNA]</scope>
    <source>
        <strain evidence="3">KCTC 52094</strain>
    </source>
</reference>
<evidence type="ECO:0000313" key="3">
    <source>
        <dbReference type="Proteomes" id="UP001595593"/>
    </source>
</evidence>
<dbReference type="Gene3D" id="3.40.190.10">
    <property type="entry name" value="Periplasmic binding protein-like II"/>
    <property type="match status" value="2"/>
</dbReference>
<dbReference type="PANTHER" id="PTHR30222:SF2">
    <property type="entry name" value="ABC TRANSPORTER SUBSTRATE-BINDING PROTEIN"/>
    <property type="match status" value="1"/>
</dbReference>
<keyword evidence="3" id="KW-1185">Reference proteome</keyword>
<sequence length="368" mass="40118">MTQSFQQDCAELLQRQLRHGRISRRQMMLGFAALGATAGLSNPATAQARELVMVNWGGLANQGFNEFYGQAFMAANPGTKVVQDSSGPSTGKIRSMVESRNVTWDVCDSSTATAILLSKMNLLTPIDYGIVDKANVIDPAFAVEYGAAPYSFSTVLVYDSSKFPSAPTGWKDFFDLKRFPGQRLLRRDARTSIDVAAMSLGADPKKLYSIDTGAALKRVAEIRANCVYWNNGSESEQFMRTGEAVMGAIWHTRASVLERESGGRLKFIWDQGMLQAGTMVIPRGNPGGAAAQRLLASMLANPEPQVGLLKLLGNGPTNPRAAPLVPPELRRINPTDPENAAKQVTLDEIWWAANYQELNPEFLDVITG</sequence>
<gene>
    <name evidence="2" type="ORF">ACFOD4_15590</name>
</gene>
<comment type="caution">
    <text evidence="2">The sequence shown here is derived from an EMBL/GenBank/DDBJ whole genome shotgun (WGS) entry which is preliminary data.</text>
</comment>
<accession>A0ABV7G4S7</accession>
<dbReference type="InterPro" id="IPR006311">
    <property type="entry name" value="TAT_signal"/>
</dbReference>
<dbReference type="CDD" id="cd13589">
    <property type="entry name" value="PBP2_polyamine_RpCGA009"/>
    <property type="match status" value="1"/>
</dbReference>
<dbReference type="EMBL" id="JBHRTN010000018">
    <property type="protein sequence ID" value="MFC3126486.1"/>
    <property type="molecule type" value="Genomic_DNA"/>
</dbReference>
<organism evidence="2 3">
    <name type="scientific">Teichococcus globiformis</name>
    <dbReference type="NCBI Taxonomy" id="2307229"/>
    <lineage>
        <taxon>Bacteria</taxon>
        <taxon>Pseudomonadati</taxon>
        <taxon>Pseudomonadota</taxon>
        <taxon>Alphaproteobacteria</taxon>
        <taxon>Acetobacterales</taxon>
        <taxon>Roseomonadaceae</taxon>
        <taxon>Roseomonas</taxon>
    </lineage>
</organism>
<protein>
    <submittedName>
        <fullName evidence="2">ABC transporter substrate-binding protein</fullName>
    </submittedName>
</protein>
<dbReference type="PANTHER" id="PTHR30222">
    <property type="entry name" value="SPERMIDINE/PUTRESCINE-BINDING PERIPLASMIC PROTEIN"/>
    <property type="match status" value="1"/>
</dbReference>
<dbReference type="Proteomes" id="UP001595593">
    <property type="component" value="Unassembled WGS sequence"/>
</dbReference>
<dbReference type="SUPFAM" id="SSF53850">
    <property type="entry name" value="Periplasmic binding protein-like II"/>
    <property type="match status" value="1"/>
</dbReference>
<dbReference type="PROSITE" id="PS51318">
    <property type="entry name" value="TAT"/>
    <property type="match status" value="1"/>
</dbReference>
<name>A0ABV7G4S7_9PROT</name>
<evidence type="ECO:0000256" key="1">
    <source>
        <dbReference type="ARBA" id="ARBA00022729"/>
    </source>
</evidence>
<keyword evidence="1" id="KW-0732">Signal</keyword>
<proteinExistence type="predicted"/>
<dbReference type="Pfam" id="PF13416">
    <property type="entry name" value="SBP_bac_8"/>
    <property type="match status" value="1"/>
</dbReference>
<dbReference type="RefSeq" id="WP_379597842.1">
    <property type="nucleotide sequence ID" value="NZ_JBHRTN010000018.1"/>
</dbReference>
<dbReference type="InterPro" id="IPR006059">
    <property type="entry name" value="SBP"/>
</dbReference>
<evidence type="ECO:0000313" key="2">
    <source>
        <dbReference type="EMBL" id="MFC3126486.1"/>
    </source>
</evidence>